<evidence type="ECO:0000313" key="2">
    <source>
        <dbReference type="Proteomes" id="UP000789570"/>
    </source>
</evidence>
<reference evidence="1" key="1">
    <citation type="submission" date="2021-06" db="EMBL/GenBank/DDBJ databases">
        <authorList>
            <person name="Kallberg Y."/>
            <person name="Tangrot J."/>
            <person name="Rosling A."/>
        </authorList>
    </citation>
    <scope>NUCLEOTIDE SEQUENCE</scope>
    <source>
        <strain evidence="1">UK204</strain>
    </source>
</reference>
<keyword evidence="2" id="KW-1185">Reference proteome</keyword>
<dbReference type="AlphaFoldDB" id="A0A9N9D9P5"/>
<proteinExistence type="predicted"/>
<feature type="non-terminal residue" evidence="1">
    <location>
        <position position="148"/>
    </location>
</feature>
<organism evidence="1 2">
    <name type="scientific">Funneliformis caledonium</name>
    <dbReference type="NCBI Taxonomy" id="1117310"/>
    <lineage>
        <taxon>Eukaryota</taxon>
        <taxon>Fungi</taxon>
        <taxon>Fungi incertae sedis</taxon>
        <taxon>Mucoromycota</taxon>
        <taxon>Glomeromycotina</taxon>
        <taxon>Glomeromycetes</taxon>
        <taxon>Glomerales</taxon>
        <taxon>Glomeraceae</taxon>
        <taxon>Funneliformis</taxon>
    </lineage>
</organism>
<protein>
    <submittedName>
        <fullName evidence="1">13904_t:CDS:1</fullName>
    </submittedName>
</protein>
<dbReference type="Proteomes" id="UP000789570">
    <property type="component" value="Unassembled WGS sequence"/>
</dbReference>
<name>A0A9N9D9P5_9GLOM</name>
<sequence length="148" mass="17197">MNSESKLPIQINNTLIINYTKSRPSQHARIKSAIEILKENNQNKRLQKQYQNCKETSGHNSYSYPHSCELADYDALLNAAEAWSIVSPEQLQIARNDHLIADDYICIDNEFESRITDKKILEIITNEKDELIDEFINKTDETIKEIKK</sequence>
<evidence type="ECO:0000313" key="1">
    <source>
        <dbReference type="EMBL" id="CAG8631680.1"/>
    </source>
</evidence>
<accession>A0A9N9D9P5</accession>
<gene>
    <name evidence="1" type="ORF">FCALED_LOCUS10099</name>
</gene>
<comment type="caution">
    <text evidence="1">The sequence shown here is derived from an EMBL/GenBank/DDBJ whole genome shotgun (WGS) entry which is preliminary data.</text>
</comment>
<dbReference type="EMBL" id="CAJVPQ010003568">
    <property type="protein sequence ID" value="CAG8631680.1"/>
    <property type="molecule type" value="Genomic_DNA"/>
</dbReference>